<organism evidence="2 3">
    <name type="scientific">Saccharophagus degradans</name>
    <dbReference type="NCBI Taxonomy" id="86304"/>
    <lineage>
        <taxon>Bacteria</taxon>
        <taxon>Pseudomonadati</taxon>
        <taxon>Pseudomonadota</taxon>
        <taxon>Gammaproteobacteria</taxon>
        <taxon>Cellvibrionales</taxon>
        <taxon>Cellvibrionaceae</taxon>
        <taxon>Saccharophagus</taxon>
    </lineage>
</organism>
<dbReference type="GO" id="GO:0005829">
    <property type="term" value="C:cytosol"/>
    <property type="evidence" value="ECO:0007669"/>
    <property type="project" value="TreeGrafter"/>
</dbReference>
<keyword evidence="1" id="KW-0238">DNA-binding</keyword>
<reference evidence="2" key="1">
    <citation type="submission" date="2023-07" db="EMBL/GenBank/DDBJ databases">
        <title>Genome content predicts the carbon catabolic preferences of heterotrophic bacteria.</title>
        <authorList>
            <person name="Gralka M."/>
        </authorList>
    </citation>
    <scope>NUCLEOTIDE SEQUENCE</scope>
    <source>
        <strain evidence="2">I3M17_2</strain>
    </source>
</reference>
<dbReference type="PANTHER" id="PTHR33221">
    <property type="entry name" value="WINGED HELIX-TURN-HELIX TRANSCRIPTIONAL REGULATOR, RRF2 FAMILY"/>
    <property type="match status" value="1"/>
</dbReference>
<dbReference type="PANTHER" id="PTHR33221:SF4">
    <property type="entry name" value="HTH-TYPE TRANSCRIPTIONAL REPRESSOR NSRR"/>
    <property type="match status" value="1"/>
</dbReference>
<dbReference type="RefSeq" id="WP_011466589.1">
    <property type="nucleotide sequence ID" value="NZ_JAUOPB010000006.1"/>
</dbReference>
<name>A0AAW7X5E7_9GAMM</name>
<dbReference type="NCBIfam" id="TIGR00738">
    <property type="entry name" value="rrf2_super"/>
    <property type="match status" value="1"/>
</dbReference>
<dbReference type="AlphaFoldDB" id="A0AAW7X5E7"/>
<dbReference type="EMBL" id="JAUOPB010000006">
    <property type="protein sequence ID" value="MDO6422792.1"/>
    <property type="molecule type" value="Genomic_DNA"/>
</dbReference>
<dbReference type="GeneID" id="98611816"/>
<gene>
    <name evidence="2" type="ORF">Q4521_09920</name>
</gene>
<dbReference type="SUPFAM" id="SSF46785">
    <property type="entry name" value="Winged helix' DNA-binding domain"/>
    <property type="match status" value="1"/>
</dbReference>
<dbReference type="Pfam" id="PF02082">
    <property type="entry name" value="Rrf2"/>
    <property type="match status" value="1"/>
</dbReference>
<proteinExistence type="predicted"/>
<dbReference type="InterPro" id="IPR036388">
    <property type="entry name" value="WH-like_DNA-bd_sf"/>
</dbReference>
<comment type="caution">
    <text evidence="2">The sequence shown here is derived from an EMBL/GenBank/DDBJ whole genome shotgun (WGS) entry which is preliminary data.</text>
</comment>
<evidence type="ECO:0000313" key="3">
    <source>
        <dbReference type="Proteomes" id="UP001169760"/>
    </source>
</evidence>
<evidence type="ECO:0000256" key="1">
    <source>
        <dbReference type="ARBA" id="ARBA00023125"/>
    </source>
</evidence>
<dbReference type="PROSITE" id="PS51197">
    <property type="entry name" value="HTH_RRF2_2"/>
    <property type="match status" value="1"/>
</dbReference>
<protein>
    <submittedName>
        <fullName evidence="2">Rrf2 family transcriptional regulator</fullName>
    </submittedName>
</protein>
<dbReference type="Gene3D" id="1.10.10.10">
    <property type="entry name" value="Winged helix-like DNA-binding domain superfamily/Winged helix DNA-binding domain"/>
    <property type="match status" value="1"/>
</dbReference>
<dbReference type="InterPro" id="IPR036390">
    <property type="entry name" value="WH_DNA-bd_sf"/>
</dbReference>
<dbReference type="InterPro" id="IPR000944">
    <property type="entry name" value="Tscrpt_reg_Rrf2"/>
</dbReference>
<dbReference type="GO" id="GO:0003677">
    <property type="term" value="F:DNA binding"/>
    <property type="evidence" value="ECO:0007669"/>
    <property type="project" value="UniProtKB-KW"/>
</dbReference>
<dbReference type="GO" id="GO:0003700">
    <property type="term" value="F:DNA-binding transcription factor activity"/>
    <property type="evidence" value="ECO:0007669"/>
    <property type="project" value="TreeGrafter"/>
</dbReference>
<sequence>MHITRFTDYSLRVLMYAGLRDGELCTIQEIADSYNISKNHLMKVVQELNIKGYLKAIRGKNGGLTLGRPANEINLGSLVRDTEQDFNIVECFSEADTCTITPNCKLKSILAQALNAFLGVLDDYTLEDLLAPRTKAPLMKLLFTDK</sequence>
<dbReference type="Proteomes" id="UP001169760">
    <property type="component" value="Unassembled WGS sequence"/>
</dbReference>
<accession>A0AAW7X5E7</accession>
<evidence type="ECO:0000313" key="2">
    <source>
        <dbReference type="EMBL" id="MDO6422792.1"/>
    </source>
</evidence>